<reference evidence="3 4" key="1">
    <citation type="submission" date="2016-07" db="EMBL/GenBank/DDBJ databases">
        <title>Multiple horizontal gene transfer events from other fungi enriched the ability of initially mycotrophic Trichoderma (Ascomycota) to feed on dead plant biomass.</title>
        <authorList>
            <consortium name="DOE Joint Genome Institute"/>
            <person name="Aerts A."/>
            <person name="Atanasova L."/>
            <person name="Chenthamara K."/>
            <person name="Zhang J."/>
            <person name="Grujic M."/>
            <person name="Henrissat B."/>
            <person name="Kuo A."/>
            <person name="Salamov A."/>
            <person name="Lipzen A."/>
            <person name="Labutti K."/>
            <person name="Barry K."/>
            <person name="Miao Y."/>
            <person name="Rahimi M.J."/>
            <person name="Shen Q."/>
            <person name="Grigoriev I.V."/>
            <person name="Kubicek C.P."/>
            <person name="Druzhinina I.S."/>
        </authorList>
    </citation>
    <scope>NUCLEOTIDE SEQUENCE [LARGE SCALE GENOMIC DNA]</scope>
    <source>
        <strain evidence="3 4">CBS 433.97</strain>
    </source>
</reference>
<dbReference type="EMBL" id="KZ679269">
    <property type="protein sequence ID" value="PTB36791.1"/>
    <property type="molecule type" value="Genomic_DNA"/>
</dbReference>
<dbReference type="InterPro" id="IPR007111">
    <property type="entry name" value="NACHT_NTPase"/>
</dbReference>
<dbReference type="PROSITE" id="PS50837">
    <property type="entry name" value="NACHT"/>
    <property type="match status" value="1"/>
</dbReference>
<evidence type="ECO:0000313" key="4">
    <source>
        <dbReference type="Proteomes" id="UP000240493"/>
    </source>
</evidence>
<keyword evidence="4" id="KW-1185">Reference proteome</keyword>
<dbReference type="AlphaFoldDB" id="A0A2T3YW52"/>
<dbReference type="SUPFAM" id="SSF52540">
    <property type="entry name" value="P-loop containing nucleoside triphosphate hydrolases"/>
    <property type="match status" value="1"/>
</dbReference>
<dbReference type="PANTHER" id="PTHR10039">
    <property type="entry name" value="AMELOGENIN"/>
    <property type="match status" value="1"/>
</dbReference>
<evidence type="ECO:0000256" key="1">
    <source>
        <dbReference type="ARBA" id="ARBA00022737"/>
    </source>
</evidence>
<name>A0A2T3YW52_TRIA4</name>
<dbReference type="Gene3D" id="3.40.50.300">
    <property type="entry name" value="P-loop containing nucleotide triphosphate hydrolases"/>
    <property type="match status" value="1"/>
</dbReference>
<keyword evidence="1" id="KW-0677">Repeat</keyword>
<dbReference type="STRING" id="1042311.A0A2T3YW52"/>
<dbReference type="InterPro" id="IPR027417">
    <property type="entry name" value="P-loop_NTPase"/>
</dbReference>
<gene>
    <name evidence="3" type="ORF">M441DRAFT_72863</name>
</gene>
<evidence type="ECO:0000313" key="3">
    <source>
        <dbReference type="EMBL" id="PTB36791.1"/>
    </source>
</evidence>
<accession>A0A2T3YW52</accession>
<proteinExistence type="predicted"/>
<dbReference type="InterPro" id="IPR056884">
    <property type="entry name" value="NPHP3-like_N"/>
</dbReference>
<dbReference type="OrthoDB" id="4898949at2759"/>
<dbReference type="PANTHER" id="PTHR10039:SF14">
    <property type="entry name" value="NACHT DOMAIN-CONTAINING PROTEIN"/>
    <property type="match status" value="1"/>
</dbReference>
<organism evidence="3 4">
    <name type="scientific">Trichoderma asperellum (strain ATCC 204424 / CBS 433.97 / NBRC 101777)</name>
    <dbReference type="NCBI Taxonomy" id="1042311"/>
    <lineage>
        <taxon>Eukaryota</taxon>
        <taxon>Fungi</taxon>
        <taxon>Dikarya</taxon>
        <taxon>Ascomycota</taxon>
        <taxon>Pezizomycotina</taxon>
        <taxon>Sordariomycetes</taxon>
        <taxon>Hypocreomycetidae</taxon>
        <taxon>Hypocreales</taxon>
        <taxon>Hypocreaceae</taxon>
        <taxon>Trichoderma</taxon>
    </lineage>
</organism>
<feature type="domain" description="NACHT" evidence="2">
    <location>
        <begin position="100"/>
        <end position="321"/>
    </location>
</feature>
<protein>
    <recommendedName>
        <fullName evidence="2">NACHT domain-containing protein</fullName>
    </recommendedName>
</protein>
<evidence type="ECO:0000259" key="2">
    <source>
        <dbReference type="PROSITE" id="PS50837"/>
    </source>
</evidence>
<dbReference type="Pfam" id="PF24883">
    <property type="entry name" value="NPHP3_N"/>
    <property type="match status" value="1"/>
</dbReference>
<dbReference type="Proteomes" id="UP000240493">
    <property type="component" value="Unassembled WGS sequence"/>
</dbReference>
<sequence length="617" mass="70212">MGDTEAWENFAAATAACAARGLISRYPQTEKSLAVESKNQMEMVFKSQADIACLRDLYITSPPNDKIRIEQTKGGLLLDAYAWILKNDQYKQWIEDPSTCLLWIRGDPGKGKTMLLCGIIDQLQGSELSGNLYYFFCQATDSRLNNASSILRGLLHMLISKQPSLISYVRNEYDKSGKLIFEDSNSWVVLSQIFLRTLEDPSITDLTFIIDALDECLGDLPNLLKLIRQTSSSSRIRWLVSSRNEADIQEVLLYTENRSIVNLELNAESVSAAIKTYIDHKVELLSGKKRYQQDMRDSIREYLANNADGTFLWVALVCEMLEKAPSFDRSLESARYPRGLDNLYERMITKVCNGELDWGRRILSINTVARRPLSIQELETLTFYPESVDITVESLEKRWEEALGYCGNFLTQRKGVVYFIHQSAKDFILNKASYRLFCEGMEHVNKHIFKISISVIISTLKRDIYGLSKPGFLTGDLTSQDIPSPDPLAPVGYCCVYWIDHFEKSILLSGDSEGEELISTLLSKKYLYWLESLSLLKSMHQGQIGMRKLEKLLINTESPGLKERIWDARRFIQMFGKAIGDAPLQVYISALLFSPAESITRKQFSAEAPHWVKDLGR</sequence>